<dbReference type="InterPro" id="IPR029058">
    <property type="entry name" value="AB_hydrolase_fold"/>
</dbReference>
<organism evidence="4 5">
    <name type="scientific">Sungouiella intermedia</name>
    <dbReference type="NCBI Taxonomy" id="45354"/>
    <lineage>
        <taxon>Eukaryota</taxon>
        <taxon>Fungi</taxon>
        <taxon>Dikarya</taxon>
        <taxon>Ascomycota</taxon>
        <taxon>Saccharomycotina</taxon>
        <taxon>Pichiomycetes</taxon>
        <taxon>Metschnikowiaceae</taxon>
        <taxon>Sungouiella</taxon>
    </lineage>
</organism>
<feature type="region of interest" description="Disordered" evidence="2">
    <location>
        <begin position="91"/>
        <end position="110"/>
    </location>
</feature>
<sequence>MNVFSFPPPDFWRPFSSQPPASWKRLSGPTRVNSEQAQLRTISAPLWTVEMSLAAVRHLSSLLVRANVFTQNVGLLWSSLEKLRRKKLSTTSIATSTTTSSATTSSSSRSTAVSVESDAKVVKVTSPTTQKIVKVNKYRRPSHPTSVPLSKLFTTNFPLSITDLFDDYSYRENPHKFQNDLLATLPFYPDPDASGRLALVITTHLSSGYDINEFVIYPPSFQNKLDAELLDLYDKCNHLIMVHGYGGGLGFFLKNFGPIALEDNWVVHAIDLLGYGCSSRPKFTADSLDAVEDFFHDSMKEWLHLRRLDISPQNNLFMAHSMGAYLMATYGIRKDPNFCKKLLMVSPGAVIKHRKQVPVPGYFAKLWEQNISPFTLVRKAGPLGSKLVSMWSSRRFANLPENEAALLHKYAYGIFQGPGSGEYMLNYLLAPGADARHPLIERGIHKLRCKLLWCYGQEDWMDKKGGELCSRIINSLSGDPTKSTTCEIENAGHHIYLDNIDEFNKWVVGEMKNF</sequence>
<evidence type="ECO:0000256" key="2">
    <source>
        <dbReference type="SAM" id="MobiDB-lite"/>
    </source>
</evidence>
<accession>A0A1L0CYJ3</accession>
<dbReference type="GO" id="GO:0035965">
    <property type="term" value="P:cardiolipin acyl-chain remodeling"/>
    <property type="evidence" value="ECO:0007669"/>
    <property type="project" value="TreeGrafter"/>
</dbReference>
<dbReference type="GO" id="GO:0004623">
    <property type="term" value="F:phospholipase A2 activity"/>
    <property type="evidence" value="ECO:0007669"/>
    <property type="project" value="TreeGrafter"/>
</dbReference>
<gene>
    <name evidence="4" type="ORF">SAMEA4029009_CIC11G00000002203</name>
</gene>
<evidence type="ECO:0000256" key="1">
    <source>
        <dbReference type="ARBA" id="ARBA00038097"/>
    </source>
</evidence>
<dbReference type="AlphaFoldDB" id="A0A1L0CYJ3"/>
<dbReference type="PANTHER" id="PTHR42886:SF29">
    <property type="entry name" value="PUMMELIG, ISOFORM A"/>
    <property type="match status" value="1"/>
</dbReference>
<dbReference type="GO" id="GO:0006654">
    <property type="term" value="P:phosphatidic acid biosynthetic process"/>
    <property type="evidence" value="ECO:0007669"/>
    <property type="project" value="TreeGrafter"/>
</dbReference>
<comment type="similarity">
    <text evidence="1">Belongs to the peptidase S33 family. ABHD4/ABHD5 subfamily.</text>
</comment>
<dbReference type="Gene3D" id="3.40.50.1820">
    <property type="entry name" value="alpha/beta hydrolase"/>
    <property type="match status" value="1"/>
</dbReference>
<dbReference type="SUPFAM" id="SSF53474">
    <property type="entry name" value="alpha/beta-Hydrolases"/>
    <property type="match status" value="1"/>
</dbReference>
<dbReference type="Proteomes" id="UP000182259">
    <property type="component" value="Chromosome I"/>
</dbReference>
<dbReference type="GO" id="GO:0005743">
    <property type="term" value="C:mitochondrial inner membrane"/>
    <property type="evidence" value="ECO:0007669"/>
    <property type="project" value="TreeGrafter"/>
</dbReference>
<dbReference type="EMBL" id="LT635764">
    <property type="protein sequence ID" value="SGZ48773.1"/>
    <property type="molecule type" value="Genomic_DNA"/>
</dbReference>
<reference evidence="5" key="1">
    <citation type="submission" date="2016-10" db="EMBL/GenBank/DDBJ databases">
        <authorList>
            <person name="Geijer C."/>
            <person name="Jareborg N."/>
            <person name="Dainat J."/>
        </authorList>
    </citation>
    <scope>NUCLEOTIDE SEQUENCE [LARGE SCALE GENOMIC DNA]</scope>
    <source>
        <strain evidence="5">PYCC 4715</strain>
    </source>
</reference>
<proteinExistence type="inferred from homology"/>
<feature type="domain" description="AB hydrolase-1" evidence="3">
    <location>
        <begin position="237"/>
        <end position="499"/>
    </location>
</feature>
<evidence type="ECO:0000259" key="3">
    <source>
        <dbReference type="Pfam" id="PF00561"/>
    </source>
</evidence>
<protein>
    <submittedName>
        <fullName evidence="4">CIC11C00000002203</fullName>
    </submittedName>
</protein>
<dbReference type="GO" id="GO:0055088">
    <property type="term" value="P:lipid homeostasis"/>
    <property type="evidence" value="ECO:0007669"/>
    <property type="project" value="TreeGrafter"/>
</dbReference>
<dbReference type="GO" id="GO:0042171">
    <property type="term" value="F:lysophosphatidic acid acyltransferase activity"/>
    <property type="evidence" value="ECO:0007669"/>
    <property type="project" value="TreeGrafter"/>
</dbReference>
<evidence type="ECO:0000313" key="5">
    <source>
        <dbReference type="Proteomes" id="UP000182259"/>
    </source>
</evidence>
<evidence type="ECO:0000313" key="4">
    <source>
        <dbReference type="EMBL" id="SGZ48773.1"/>
    </source>
</evidence>
<dbReference type="InterPro" id="IPR000073">
    <property type="entry name" value="AB_hydrolase_1"/>
</dbReference>
<dbReference type="PANTHER" id="PTHR42886">
    <property type="entry name" value="RE40534P-RELATED"/>
    <property type="match status" value="1"/>
</dbReference>
<name>A0A1L0CYJ3_9ASCO</name>
<dbReference type="Pfam" id="PF00561">
    <property type="entry name" value="Abhydrolase_1"/>
    <property type="match status" value="1"/>
</dbReference>